<comment type="caution">
    <text evidence="1">The sequence shown here is derived from an EMBL/GenBank/DDBJ whole genome shotgun (WGS) entry which is preliminary data.</text>
</comment>
<sequence length="199" mass="21501">MNGSLHQVPWLRRIPVWRGRLAIRELSHQAILGVVCLVTGAPTGTPMDLARGSMSVGLAHLAMKEPACSAIGSPIWHTTRLRTRLVVRIADHRGLPVIRGFPRLVIGASFRWMAGSMACLIRGSASGGLSRPAIGSPAWRLVTGAPIHQMAGSLVRSMRRAVLGGLSRVVMGERACSEIEGPVGRLTRLRTHLLIRDFS</sequence>
<proteinExistence type="predicted"/>
<dbReference type="Proteomes" id="UP000248544">
    <property type="component" value="Unassembled WGS sequence"/>
</dbReference>
<evidence type="ECO:0000313" key="1">
    <source>
        <dbReference type="EMBL" id="PZG51975.1"/>
    </source>
</evidence>
<evidence type="ECO:0000313" key="2">
    <source>
        <dbReference type="Proteomes" id="UP000248544"/>
    </source>
</evidence>
<dbReference type="AlphaFoldDB" id="A0A2W2HJW9"/>
<name>A0A2W2HJW9_9ACTN</name>
<gene>
    <name evidence="1" type="ORF">C1I98_07870</name>
</gene>
<dbReference type="EMBL" id="POUA01000039">
    <property type="protein sequence ID" value="PZG51975.1"/>
    <property type="molecule type" value="Genomic_DNA"/>
</dbReference>
<reference evidence="1 2" key="1">
    <citation type="submission" date="2018-01" db="EMBL/GenBank/DDBJ databases">
        <title>Draft genome sequence of Sphaerisporangium sp. 7K107.</title>
        <authorList>
            <person name="Sahin N."/>
            <person name="Saygin H."/>
            <person name="Ay H."/>
        </authorList>
    </citation>
    <scope>NUCLEOTIDE SEQUENCE [LARGE SCALE GENOMIC DNA]</scope>
    <source>
        <strain evidence="1 2">7K107</strain>
    </source>
</reference>
<accession>A0A2W2HJW9</accession>
<protein>
    <submittedName>
        <fullName evidence="1">Uncharacterized protein</fullName>
    </submittedName>
</protein>
<keyword evidence="2" id="KW-1185">Reference proteome</keyword>
<organism evidence="1 2">
    <name type="scientific">Spongiactinospora gelatinilytica</name>
    <dbReference type="NCBI Taxonomy" id="2666298"/>
    <lineage>
        <taxon>Bacteria</taxon>
        <taxon>Bacillati</taxon>
        <taxon>Actinomycetota</taxon>
        <taxon>Actinomycetes</taxon>
        <taxon>Streptosporangiales</taxon>
        <taxon>Streptosporangiaceae</taxon>
        <taxon>Spongiactinospora</taxon>
    </lineage>
</organism>